<comment type="caution">
    <text evidence="1">The sequence shown here is derived from an EMBL/GenBank/DDBJ whole genome shotgun (WGS) entry which is preliminary data.</text>
</comment>
<organism evidence="1 2">
    <name type="scientific">Smittium culicis</name>
    <dbReference type="NCBI Taxonomy" id="133412"/>
    <lineage>
        <taxon>Eukaryota</taxon>
        <taxon>Fungi</taxon>
        <taxon>Fungi incertae sedis</taxon>
        <taxon>Zoopagomycota</taxon>
        <taxon>Kickxellomycotina</taxon>
        <taxon>Harpellomycetes</taxon>
        <taxon>Harpellales</taxon>
        <taxon>Legeriomycetaceae</taxon>
        <taxon>Smittium</taxon>
    </lineage>
</organism>
<dbReference type="Proteomes" id="UP000187429">
    <property type="component" value="Unassembled WGS sequence"/>
</dbReference>
<gene>
    <name evidence="1" type="ORF">AYI69_g2020</name>
</gene>
<dbReference type="EMBL" id="LSSM01000571">
    <property type="protein sequence ID" value="OMJ28499.1"/>
    <property type="molecule type" value="Genomic_DNA"/>
</dbReference>
<sequence>MREAVAVVFDGILKSLGPNFTRINEGRPRIEAISFENPTFYQIFYTAGIDPGGEEWGVIDGNSEPEILSYCLDFVLKIASLISTGGFNWVSTENPSADTTIIMKVLLVV</sequence>
<evidence type="ECO:0000313" key="1">
    <source>
        <dbReference type="EMBL" id="OMJ28499.1"/>
    </source>
</evidence>
<name>A0A1R1YNK9_9FUNG</name>
<accession>A0A1R1YNK9</accession>
<protein>
    <submittedName>
        <fullName evidence="1">Uncharacterized protein</fullName>
    </submittedName>
</protein>
<dbReference type="AlphaFoldDB" id="A0A1R1YNK9"/>
<reference evidence="2" key="1">
    <citation type="submission" date="2017-01" db="EMBL/GenBank/DDBJ databases">
        <authorList>
            <person name="Wang Y."/>
            <person name="White M."/>
            <person name="Kvist S."/>
            <person name="Moncalvo J.-M."/>
        </authorList>
    </citation>
    <scope>NUCLEOTIDE SEQUENCE [LARGE SCALE GENOMIC DNA]</scope>
    <source>
        <strain evidence="2">ID-206-W2</strain>
    </source>
</reference>
<proteinExistence type="predicted"/>
<keyword evidence="2" id="KW-1185">Reference proteome</keyword>
<evidence type="ECO:0000313" key="2">
    <source>
        <dbReference type="Proteomes" id="UP000187429"/>
    </source>
</evidence>